<dbReference type="Pfam" id="PF04082">
    <property type="entry name" value="Fungal_trans"/>
    <property type="match status" value="1"/>
</dbReference>
<dbReference type="GO" id="GO:0000981">
    <property type="term" value="F:DNA-binding transcription factor activity, RNA polymerase II-specific"/>
    <property type="evidence" value="ECO:0007669"/>
    <property type="project" value="InterPro"/>
</dbReference>
<protein>
    <recommendedName>
        <fullName evidence="9">Zn(2)-C6 fungal-type domain-containing protein</fullName>
    </recommendedName>
</protein>
<evidence type="ECO:0000259" key="9">
    <source>
        <dbReference type="PROSITE" id="PS50048"/>
    </source>
</evidence>
<dbReference type="InterPro" id="IPR007219">
    <property type="entry name" value="XnlR_reg_dom"/>
</dbReference>
<evidence type="ECO:0000256" key="5">
    <source>
        <dbReference type="ARBA" id="ARBA00023125"/>
    </source>
</evidence>
<sequence length="899" mass="98573">MQPSAMLPAKPELFGGPDMATAHAAKPKAQKPRHRASTACSNCRDRRIRCVVHPGDTDCANCKRTGASCVIKNDDERKKPISRAYVASLTDRIALLEQMLRDRGIEPPPVIHPPRVTTGLKANSPERSQGRRPSDLSETNAPSLVDDSSAIESNVDESDDGYQSRQSSVSVPQGSNPVLLGSAPAKDETMVGKLLSSRGHLGFDQISGSLRYFGPTMNCSLPSDARCVADRDGQAIEQAQRANNVIRHLSPETHDYLLDLFWQHYNSNLHCVHREAFLEDYKHGGTQFYSPFLHICTLAIGYRYADRNHPEVQQLVLPHRESTLHREAKYMLDIELDRPGGIPQVAGMLLLANLECAVGRDHTGWLYSGIAVRLSFDIGLHLDTRSSGLSEREVEIRHMALWACVCFDKYWSLFLGRPTSIKSADLEVYTLAKRFERLGTCRPAGPEKNWETQTYEALLDLMEIAGRAAESREARPRLGHGFDRVAYKQMLVLNRELTNWFARLPDALKWEPYNINNGPRSFFVLHQQYHSILILLHRPFARYDDPVSYDSQEITPDNIPAQSRKACTSHAIAVAKNYWVYRQRFNVKQMFCAGMQTAGTACTALVAELAAIKDIKERSPIMKYLKCMAVVLQDMSFIFQPAERMFVVLQGVLAELGGLPSPQRHRWNEPTVPALRNNPEDEEEDQEDGPKRRQLDPDTRPKMPLKWCPEPAATTAPPHPAAVNMQNPMTPMTKAQPHPDHLGNGTGDAAAGTALLTPQPEMHPTWSYHAPGGFSAAPQPLYCAPANMPLSNPWMPAAAPDGGAMDPRRMSFSSSLPTPLSDSSGSGSVGGGSVGGAGGGGAVGGGGGAASQLDFLRLGVEGVGCEPVDYWGGTQWGVDQAGMMTAEGPDGMGGGRCYG</sequence>
<dbReference type="GO" id="GO:0003677">
    <property type="term" value="F:DNA binding"/>
    <property type="evidence" value="ECO:0007669"/>
    <property type="project" value="UniProtKB-KW"/>
</dbReference>
<name>A0A6A6B2M2_9PEZI</name>
<evidence type="ECO:0000256" key="7">
    <source>
        <dbReference type="ARBA" id="ARBA00023242"/>
    </source>
</evidence>
<keyword evidence="5" id="KW-0238">DNA-binding</keyword>
<dbReference type="AlphaFoldDB" id="A0A6A6B2M2"/>
<keyword evidence="4" id="KW-0805">Transcription regulation</keyword>
<dbReference type="PROSITE" id="PS00463">
    <property type="entry name" value="ZN2_CY6_FUNGAL_1"/>
    <property type="match status" value="1"/>
</dbReference>
<organism evidence="10 11">
    <name type="scientific">Aplosporella prunicola CBS 121167</name>
    <dbReference type="NCBI Taxonomy" id="1176127"/>
    <lineage>
        <taxon>Eukaryota</taxon>
        <taxon>Fungi</taxon>
        <taxon>Dikarya</taxon>
        <taxon>Ascomycota</taxon>
        <taxon>Pezizomycotina</taxon>
        <taxon>Dothideomycetes</taxon>
        <taxon>Dothideomycetes incertae sedis</taxon>
        <taxon>Botryosphaeriales</taxon>
        <taxon>Aplosporellaceae</taxon>
        <taxon>Aplosporella</taxon>
    </lineage>
</organism>
<accession>A0A6A6B2M2</accession>
<gene>
    <name evidence="10" type="ORF">K452DRAFT_301259</name>
</gene>
<dbReference type="SUPFAM" id="SSF57701">
    <property type="entry name" value="Zn2/Cys6 DNA-binding domain"/>
    <property type="match status" value="1"/>
</dbReference>
<evidence type="ECO:0000256" key="8">
    <source>
        <dbReference type="SAM" id="MobiDB-lite"/>
    </source>
</evidence>
<dbReference type="SMART" id="SM00906">
    <property type="entry name" value="Fungal_trans"/>
    <property type="match status" value="1"/>
</dbReference>
<comment type="subcellular location">
    <subcellularLocation>
        <location evidence="1">Nucleus</location>
    </subcellularLocation>
</comment>
<dbReference type="SMART" id="SM00066">
    <property type="entry name" value="GAL4"/>
    <property type="match status" value="1"/>
</dbReference>
<feature type="region of interest" description="Disordered" evidence="8">
    <location>
        <begin position="104"/>
        <end position="183"/>
    </location>
</feature>
<dbReference type="Gene3D" id="4.10.240.10">
    <property type="entry name" value="Zn(2)-C6 fungal-type DNA-binding domain"/>
    <property type="match status" value="1"/>
</dbReference>
<dbReference type="PANTHER" id="PTHR31313">
    <property type="entry name" value="TY1 ENHANCER ACTIVATOR"/>
    <property type="match status" value="1"/>
</dbReference>
<dbReference type="InterPro" id="IPR051615">
    <property type="entry name" value="Transcr_Regulatory_Elem"/>
</dbReference>
<feature type="region of interest" description="Disordered" evidence="8">
    <location>
        <begin position="800"/>
        <end position="833"/>
    </location>
</feature>
<dbReference type="InterPro" id="IPR001138">
    <property type="entry name" value="Zn2Cys6_DnaBD"/>
</dbReference>
<feature type="compositionally biased region" description="Polar residues" evidence="8">
    <location>
        <begin position="811"/>
        <end position="822"/>
    </location>
</feature>
<evidence type="ECO:0000313" key="11">
    <source>
        <dbReference type="Proteomes" id="UP000799438"/>
    </source>
</evidence>
<dbReference type="InterPro" id="IPR036864">
    <property type="entry name" value="Zn2-C6_fun-type_DNA-bd_sf"/>
</dbReference>
<feature type="compositionally biased region" description="Polar residues" evidence="8">
    <location>
        <begin position="161"/>
        <end position="176"/>
    </location>
</feature>
<proteinExistence type="predicted"/>
<evidence type="ECO:0000256" key="2">
    <source>
        <dbReference type="ARBA" id="ARBA00022723"/>
    </source>
</evidence>
<feature type="region of interest" description="Disordered" evidence="8">
    <location>
        <begin position="1"/>
        <end position="35"/>
    </location>
</feature>
<keyword evidence="2" id="KW-0479">Metal-binding</keyword>
<feature type="region of interest" description="Disordered" evidence="8">
    <location>
        <begin position="659"/>
        <end position="719"/>
    </location>
</feature>
<dbReference type="EMBL" id="ML995497">
    <property type="protein sequence ID" value="KAF2138300.1"/>
    <property type="molecule type" value="Genomic_DNA"/>
</dbReference>
<keyword evidence="11" id="KW-1185">Reference proteome</keyword>
<dbReference type="RefSeq" id="XP_033394013.1">
    <property type="nucleotide sequence ID" value="XM_033542424.1"/>
</dbReference>
<evidence type="ECO:0000256" key="4">
    <source>
        <dbReference type="ARBA" id="ARBA00023015"/>
    </source>
</evidence>
<dbReference type="GO" id="GO:0006351">
    <property type="term" value="P:DNA-templated transcription"/>
    <property type="evidence" value="ECO:0007669"/>
    <property type="project" value="InterPro"/>
</dbReference>
<dbReference type="OrthoDB" id="2154091at2759"/>
<keyword evidence="6" id="KW-0804">Transcription</keyword>
<dbReference type="GO" id="GO:0008270">
    <property type="term" value="F:zinc ion binding"/>
    <property type="evidence" value="ECO:0007669"/>
    <property type="project" value="InterPro"/>
</dbReference>
<dbReference type="CDD" id="cd12148">
    <property type="entry name" value="fungal_TF_MHR"/>
    <property type="match status" value="1"/>
</dbReference>
<feature type="domain" description="Zn(2)-C6 fungal-type" evidence="9">
    <location>
        <begin position="39"/>
        <end position="71"/>
    </location>
</feature>
<evidence type="ECO:0000313" key="10">
    <source>
        <dbReference type="EMBL" id="KAF2138300.1"/>
    </source>
</evidence>
<feature type="compositionally biased region" description="Basic residues" evidence="8">
    <location>
        <begin position="25"/>
        <end position="35"/>
    </location>
</feature>
<dbReference type="GeneID" id="54299921"/>
<evidence type="ECO:0000256" key="6">
    <source>
        <dbReference type="ARBA" id="ARBA00023163"/>
    </source>
</evidence>
<feature type="compositionally biased region" description="Basic and acidic residues" evidence="8">
    <location>
        <begin position="688"/>
        <end position="701"/>
    </location>
</feature>
<dbReference type="PROSITE" id="PS50048">
    <property type="entry name" value="ZN2_CY6_FUNGAL_2"/>
    <property type="match status" value="1"/>
</dbReference>
<dbReference type="Proteomes" id="UP000799438">
    <property type="component" value="Unassembled WGS sequence"/>
</dbReference>
<dbReference type="GO" id="GO:0005634">
    <property type="term" value="C:nucleus"/>
    <property type="evidence" value="ECO:0007669"/>
    <property type="project" value="UniProtKB-SubCell"/>
</dbReference>
<dbReference type="Pfam" id="PF00172">
    <property type="entry name" value="Zn_clus"/>
    <property type="match status" value="1"/>
</dbReference>
<keyword evidence="3" id="KW-0862">Zinc</keyword>
<keyword evidence="7" id="KW-0539">Nucleus</keyword>
<reference evidence="10" key="1">
    <citation type="journal article" date="2020" name="Stud. Mycol.">
        <title>101 Dothideomycetes genomes: a test case for predicting lifestyles and emergence of pathogens.</title>
        <authorList>
            <person name="Haridas S."/>
            <person name="Albert R."/>
            <person name="Binder M."/>
            <person name="Bloem J."/>
            <person name="Labutti K."/>
            <person name="Salamov A."/>
            <person name="Andreopoulos B."/>
            <person name="Baker S."/>
            <person name="Barry K."/>
            <person name="Bills G."/>
            <person name="Bluhm B."/>
            <person name="Cannon C."/>
            <person name="Castanera R."/>
            <person name="Culley D."/>
            <person name="Daum C."/>
            <person name="Ezra D."/>
            <person name="Gonzalez J."/>
            <person name="Henrissat B."/>
            <person name="Kuo A."/>
            <person name="Liang C."/>
            <person name="Lipzen A."/>
            <person name="Lutzoni F."/>
            <person name="Magnuson J."/>
            <person name="Mondo S."/>
            <person name="Nolan M."/>
            <person name="Ohm R."/>
            <person name="Pangilinan J."/>
            <person name="Park H.-J."/>
            <person name="Ramirez L."/>
            <person name="Alfaro M."/>
            <person name="Sun H."/>
            <person name="Tritt A."/>
            <person name="Yoshinaga Y."/>
            <person name="Zwiers L.-H."/>
            <person name="Turgeon B."/>
            <person name="Goodwin S."/>
            <person name="Spatafora J."/>
            <person name="Crous P."/>
            <person name="Grigoriev I."/>
        </authorList>
    </citation>
    <scope>NUCLEOTIDE SEQUENCE</scope>
    <source>
        <strain evidence="10">CBS 121167</strain>
    </source>
</reference>
<evidence type="ECO:0000256" key="3">
    <source>
        <dbReference type="ARBA" id="ARBA00022833"/>
    </source>
</evidence>
<evidence type="ECO:0000256" key="1">
    <source>
        <dbReference type="ARBA" id="ARBA00004123"/>
    </source>
</evidence>
<dbReference type="CDD" id="cd00067">
    <property type="entry name" value="GAL4"/>
    <property type="match status" value="1"/>
</dbReference>
<dbReference type="PANTHER" id="PTHR31313:SF81">
    <property type="entry name" value="TY1 ENHANCER ACTIVATOR"/>
    <property type="match status" value="1"/>
</dbReference>